<dbReference type="Proteomes" id="UP000178572">
    <property type="component" value="Unassembled WGS sequence"/>
</dbReference>
<accession>A0A1F6E029</accession>
<evidence type="ECO:0000313" key="1">
    <source>
        <dbReference type="EMBL" id="OGG67054.1"/>
    </source>
</evidence>
<dbReference type="AlphaFoldDB" id="A0A1F6E029"/>
<reference evidence="1 2" key="1">
    <citation type="journal article" date="2016" name="Nat. Commun.">
        <title>Thousands of microbial genomes shed light on interconnected biogeochemical processes in an aquifer system.</title>
        <authorList>
            <person name="Anantharaman K."/>
            <person name="Brown C.T."/>
            <person name="Hug L.A."/>
            <person name="Sharon I."/>
            <person name="Castelle C.J."/>
            <person name="Probst A.J."/>
            <person name="Thomas B.C."/>
            <person name="Singh A."/>
            <person name="Wilkins M.J."/>
            <person name="Karaoz U."/>
            <person name="Brodie E.L."/>
            <person name="Williams K.H."/>
            <person name="Hubbard S.S."/>
            <person name="Banfield J.F."/>
        </authorList>
    </citation>
    <scope>NUCLEOTIDE SEQUENCE [LARGE SCALE GENOMIC DNA]</scope>
</reference>
<dbReference type="STRING" id="1798500.A3C21_02235"/>
<evidence type="ECO:0000313" key="2">
    <source>
        <dbReference type="Proteomes" id="UP000178572"/>
    </source>
</evidence>
<organism evidence="1 2">
    <name type="scientific">Candidatus Kaiserbacteria bacterium RIFCSPHIGHO2_02_FULL_59_21</name>
    <dbReference type="NCBI Taxonomy" id="1798500"/>
    <lineage>
        <taxon>Bacteria</taxon>
        <taxon>Candidatus Kaiseribacteriota</taxon>
    </lineage>
</organism>
<protein>
    <submittedName>
        <fullName evidence="1">Uncharacterized protein</fullName>
    </submittedName>
</protein>
<comment type="caution">
    <text evidence="1">The sequence shown here is derived from an EMBL/GenBank/DDBJ whole genome shotgun (WGS) entry which is preliminary data.</text>
</comment>
<proteinExistence type="predicted"/>
<dbReference type="EMBL" id="MFLN01000029">
    <property type="protein sequence ID" value="OGG67054.1"/>
    <property type="molecule type" value="Genomic_DNA"/>
</dbReference>
<name>A0A1F6E029_9BACT</name>
<sequence>MTAEITTVKRDGSLKLPKGIQRAWKGARVYVDVSGNTALVTRLEQSTLSLSDMADEFKKATRATKRTRATVLKVVRAVRRNRQR</sequence>
<gene>
    <name evidence="1" type="ORF">A3C21_02235</name>
</gene>